<dbReference type="PANTHER" id="PTHR34986">
    <property type="entry name" value="EVOLVED BETA-GALACTOSIDASE SUBUNIT BETA"/>
    <property type="match status" value="1"/>
</dbReference>
<sequence length="157" mass="17520">MILTRLDDLARYACLGKNFADAIEWARSVDWETIAEGRHAIDGDRLFVICERVAPQPFGPATVWEAHNRYADIQLLLEGAERMGWAARTDDLPVRTPYDAAGDKVFFDPLGVNGEWLEFRPGQAMVFFPEDTHAPCVAPTNTAGSTSKRAVIKVRLD</sequence>
<protein>
    <submittedName>
        <fullName evidence="1">Toxin-antitoxin biofilm protein TabA</fullName>
    </submittedName>
</protein>
<dbReference type="SUPFAM" id="SSF51197">
    <property type="entry name" value="Clavaminate synthase-like"/>
    <property type="match status" value="1"/>
</dbReference>
<dbReference type="GO" id="GO:0005829">
    <property type="term" value="C:cytosol"/>
    <property type="evidence" value="ECO:0007669"/>
    <property type="project" value="TreeGrafter"/>
</dbReference>
<dbReference type="Pfam" id="PF04074">
    <property type="entry name" value="DUF386"/>
    <property type="match status" value="1"/>
</dbReference>
<evidence type="ECO:0000313" key="2">
    <source>
        <dbReference type="Proteomes" id="UP000316426"/>
    </source>
</evidence>
<keyword evidence="2" id="KW-1185">Reference proteome</keyword>
<dbReference type="InterPro" id="IPR004375">
    <property type="entry name" value="NanQ/TabA/YiaL"/>
</dbReference>
<evidence type="ECO:0000313" key="1">
    <source>
        <dbReference type="EMBL" id="QDV72339.1"/>
    </source>
</evidence>
<dbReference type="Proteomes" id="UP000316426">
    <property type="component" value="Chromosome"/>
</dbReference>
<name>A0A518K3I0_9BACT</name>
<gene>
    <name evidence="1" type="primary">tabA</name>
    <name evidence="1" type="ORF">Spa11_05130</name>
</gene>
<proteinExistence type="predicted"/>
<dbReference type="AlphaFoldDB" id="A0A518K3I0"/>
<dbReference type="Gene3D" id="2.60.120.370">
    <property type="entry name" value="YhcH/YjgK/YiaL"/>
    <property type="match status" value="1"/>
</dbReference>
<accession>A0A518K3I0</accession>
<dbReference type="PANTHER" id="PTHR34986:SF1">
    <property type="entry name" value="PROTEIN YIAL"/>
    <property type="match status" value="1"/>
</dbReference>
<dbReference type="KEGG" id="bmei:Spa11_05130"/>
<dbReference type="InterPro" id="IPR037012">
    <property type="entry name" value="NanQ/TabA/YiaL_sf"/>
</dbReference>
<reference evidence="1 2" key="1">
    <citation type="submission" date="2019-02" db="EMBL/GenBank/DDBJ databases">
        <title>Deep-cultivation of Planctomycetes and their phenomic and genomic characterization uncovers novel biology.</title>
        <authorList>
            <person name="Wiegand S."/>
            <person name="Jogler M."/>
            <person name="Boedeker C."/>
            <person name="Pinto D."/>
            <person name="Vollmers J."/>
            <person name="Rivas-Marin E."/>
            <person name="Kohn T."/>
            <person name="Peeters S.H."/>
            <person name="Heuer A."/>
            <person name="Rast P."/>
            <person name="Oberbeckmann S."/>
            <person name="Bunk B."/>
            <person name="Jeske O."/>
            <person name="Meyerdierks A."/>
            <person name="Storesund J.E."/>
            <person name="Kallscheuer N."/>
            <person name="Luecker S."/>
            <person name="Lage O.M."/>
            <person name="Pohl T."/>
            <person name="Merkel B.J."/>
            <person name="Hornburger P."/>
            <person name="Mueller R.-W."/>
            <person name="Bruemmer F."/>
            <person name="Labrenz M."/>
            <person name="Spormann A.M."/>
            <person name="Op den Camp H."/>
            <person name="Overmann J."/>
            <person name="Amann R."/>
            <person name="Jetten M.S.M."/>
            <person name="Mascher T."/>
            <person name="Medema M.H."/>
            <person name="Devos D.P."/>
            <person name="Kaster A.-K."/>
            <person name="Ovreas L."/>
            <person name="Rohde M."/>
            <person name="Galperin M.Y."/>
            <person name="Jogler C."/>
        </authorList>
    </citation>
    <scope>NUCLEOTIDE SEQUENCE [LARGE SCALE GENOMIC DNA]</scope>
    <source>
        <strain evidence="1 2">Spa11</strain>
    </source>
</reference>
<dbReference type="EMBL" id="CP036349">
    <property type="protein sequence ID" value="QDV72339.1"/>
    <property type="molecule type" value="Genomic_DNA"/>
</dbReference>
<organism evidence="1 2">
    <name type="scientific">Botrimarina mediterranea</name>
    <dbReference type="NCBI Taxonomy" id="2528022"/>
    <lineage>
        <taxon>Bacteria</taxon>
        <taxon>Pseudomonadati</taxon>
        <taxon>Planctomycetota</taxon>
        <taxon>Planctomycetia</taxon>
        <taxon>Pirellulales</taxon>
        <taxon>Lacipirellulaceae</taxon>
        <taxon>Botrimarina</taxon>
    </lineage>
</organism>
<dbReference type="RefSeq" id="WP_145106844.1">
    <property type="nucleotide sequence ID" value="NZ_CP036349.1"/>
</dbReference>
<dbReference type="NCBIfam" id="TIGR00022">
    <property type="entry name" value="YhcH/YjgK/YiaL family protein"/>
    <property type="match status" value="1"/>
</dbReference>